<dbReference type="GO" id="GO:0006096">
    <property type="term" value="P:glycolytic process"/>
    <property type="evidence" value="ECO:0007669"/>
    <property type="project" value="TreeGrafter"/>
</dbReference>
<accession>A0A2G8RWZ3</accession>
<keyword evidence="6" id="KW-1185">Reference proteome</keyword>
<organism evidence="5 6">
    <name type="scientific">Ganoderma sinense ZZ0214-1</name>
    <dbReference type="NCBI Taxonomy" id="1077348"/>
    <lineage>
        <taxon>Eukaryota</taxon>
        <taxon>Fungi</taxon>
        <taxon>Dikarya</taxon>
        <taxon>Basidiomycota</taxon>
        <taxon>Agaricomycotina</taxon>
        <taxon>Agaricomycetes</taxon>
        <taxon>Polyporales</taxon>
        <taxon>Polyporaceae</taxon>
        <taxon>Ganoderma</taxon>
    </lineage>
</organism>
<dbReference type="STRING" id="1077348.A0A2G8RWZ3"/>
<evidence type="ECO:0000256" key="3">
    <source>
        <dbReference type="ARBA" id="ARBA00023002"/>
    </source>
</evidence>
<feature type="domain" description="Glyceraldehyde 3-phosphate dehydrogenase catalytic" evidence="4">
    <location>
        <begin position="2"/>
        <end position="114"/>
    </location>
</feature>
<keyword evidence="3" id="KW-0560">Oxidoreductase</keyword>
<dbReference type="Gene3D" id="3.30.360.10">
    <property type="entry name" value="Dihydrodipicolinate Reductase, domain 2"/>
    <property type="match status" value="1"/>
</dbReference>
<evidence type="ECO:0000313" key="5">
    <source>
        <dbReference type="EMBL" id="PIL26039.1"/>
    </source>
</evidence>
<dbReference type="EMBL" id="AYKW01000045">
    <property type="protein sequence ID" value="PIL26039.1"/>
    <property type="molecule type" value="Genomic_DNA"/>
</dbReference>
<dbReference type="SUPFAM" id="SSF55347">
    <property type="entry name" value="Glyceraldehyde-3-phosphate dehydrogenase-like, C-terminal domain"/>
    <property type="match status" value="1"/>
</dbReference>
<proteinExistence type="inferred from homology"/>
<dbReference type="InterPro" id="IPR020831">
    <property type="entry name" value="GlycerAld/Erythrose_P_DH"/>
</dbReference>
<sequence length="138" mass="14756">MKDWCGGRGVGPNIIPSSTVGKVIPSLTGKLTSASSIRVPTLDVIARLARPKTYDEIKHAVRDATAEGSLKGLIAYTEDKVVSSDFVGKDASAVFDAEAGIALNPQFVKLVVWYESEWGYSHRVCDLVACAAKMNDAL</sequence>
<reference evidence="5 6" key="1">
    <citation type="journal article" date="2015" name="Sci. Rep.">
        <title>Chromosome-level genome map provides insights into diverse defense mechanisms in the medicinal fungus Ganoderma sinense.</title>
        <authorList>
            <person name="Zhu Y."/>
            <person name="Xu J."/>
            <person name="Sun C."/>
            <person name="Zhou S."/>
            <person name="Xu H."/>
            <person name="Nelson D.R."/>
            <person name="Qian J."/>
            <person name="Song J."/>
            <person name="Luo H."/>
            <person name="Xiang L."/>
            <person name="Li Y."/>
            <person name="Xu Z."/>
            <person name="Ji A."/>
            <person name="Wang L."/>
            <person name="Lu S."/>
            <person name="Hayward A."/>
            <person name="Sun W."/>
            <person name="Li X."/>
            <person name="Schwartz D.C."/>
            <person name="Wang Y."/>
            <person name="Chen S."/>
        </authorList>
    </citation>
    <scope>NUCLEOTIDE SEQUENCE [LARGE SCALE GENOMIC DNA]</scope>
    <source>
        <strain evidence="5 6">ZZ0214-1</strain>
    </source>
</reference>
<protein>
    <recommendedName>
        <fullName evidence="4">Glyceraldehyde 3-phosphate dehydrogenase catalytic domain-containing protein</fullName>
    </recommendedName>
</protein>
<evidence type="ECO:0000313" key="6">
    <source>
        <dbReference type="Proteomes" id="UP000230002"/>
    </source>
</evidence>
<gene>
    <name evidence="5" type="ORF">GSI_11793</name>
</gene>
<comment type="similarity">
    <text evidence="1">Belongs to the glyceraldehyde-3-phosphate dehydrogenase family.</text>
</comment>
<dbReference type="GO" id="GO:0005829">
    <property type="term" value="C:cytosol"/>
    <property type="evidence" value="ECO:0007669"/>
    <property type="project" value="TreeGrafter"/>
</dbReference>
<keyword evidence="2" id="KW-0963">Cytoplasm</keyword>
<dbReference type="Proteomes" id="UP000230002">
    <property type="component" value="Unassembled WGS sequence"/>
</dbReference>
<dbReference type="InterPro" id="IPR020829">
    <property type="entry name" value="GlycerAld_3-P_DH_cat"/>
</dbReference>
<dbReference type="Pfam" id="PF02800">
    <property type="entry name" value="Gp_dh_C"/>
    <property type="match status" value="1"/>
</dbReference>
<evidence type="ECO:0000256" key="2">
    <source>
        <dbReference type="ARBA" id="ARBA00022490"/>
    </source>
</evidence>
<comment type="caution">
    <text evidence="5">The sequence shown here is derived from an EMBL/GenBank/DDBJ whole genome shotgun (WGS) entry which is preliminary data.</text>
</comment>
<dbReference type="GO" id="GO:0004365">
    <property type="term" value="F:glyceraldehyde-3-phosphate dehydrogenase (NAD+) (phosphorylating) activity"/>
    <property type="evidence" value="ECO:0007669"/>
    <property type="project" value="TreeGrafter"/>
</dbReference>
<evidence type="ECO:0000256" key="1">
    <source>
        <dbReference type="ARBA" id="ARBA00007406"/>
    </source>
</evidence>
<dbReference type="AlphaFoldDB" id="A0A2G8RWZ3"/>
<dbReference type="Gene3D" id="3.40.50.720">
    <property type="entry name" value="NAD(P)-binding Rossmann-like Domain"/>
    <property type="match status" value="1"/>
</dbReference>
<dbReference type="OrthoDB" id="1152826at2759"/>
<evidence type="ECO:0000259" key="4">
    <source>
        <dbReference type="Pfam" id="PF02800"/>
    </source>
</evidence>
<name>A0A2G8RWZ3_9APHY</name>
<dbReference type="PANTHER" id="PTHR10836:SF76">
    <property type="entry name" value="GLYCERALDEHYDE-3-PHOSPHATE DEHYDROGENASE-RELATED"/>
    <property type="match status" value="1"/>
</dbReference>
<dbReference type="PANTHER" id="PTHR10836">
    <property type="entry name" value="GLYCERALDEHYDE 3-PHOSPHATE DEHYDROGENASE"/>
    <property type="match status" value="1"/>
</dbReference>